<sequence length="186" mass="21138">MDFEQLLVRTAKALNKLGTPYFVTGGYAVSVWGRPRATFDIDVVIQLAHPDIAKLAKELRKIGKDVYADEQMMRSALLLRSEFNVIHPESGIKIDFFISKGDTYAARELARRKVMTIRGVKVYFISAEDLILSKMRWHKLGGGEHHLEDARSVLKRAGDALDMKYIKQQVEAQALTSIWRSAKIEM</sequence>
<dbReference type="Proteomes" id="UP000176897">
    <property type="component" value="Unassembled WGS sequence"/>
</dbReference>
<dbReference type="AlphaFoldDB" id="A0A1F7UT80"/>
<dbReference type="SUPFAM" id="SSF81301">
    <property type="entry name" value="Nucleotidyltransferase"/>
    <property type="match status" value="1"/>
</dbReference>
<organism evidence="1 2">
    <name type="scientific">Candidatus Uhrbacteria bacterium RIFCSPLOWO2_01_FULL_47_24</name>
    <dbReference type="NCBI Taxonomy" id="1802401"/>
    <lineage>
        <taxon>Bacteria</taxon>
        <taxon>Candidatus Uhriibacteriota</taxon>
    </lineage>
</organism>
<dbReference type="InterPro" id="IPR043519">
    <property type="entry name" value="NT_sf"/>
</dbReference>
<name>A0A1F7UT80_9BACT</name>
<comment type="caution">
    <text evidence="1">The sequence shown here is derived from an EMBL/GenBank/DDBJ whole genome shotgun (WGS) entry which is preliminary data.</text>
</comment>
<accession>A0A1F7UT80</accession>
<evidence type="ECO:0000313" key="1">
    <source>
        <dbReference type="EMBL" id="OGL81510.1"/>
    </source>
</evidence>
<dbReference type="STRING" id="1802401.A3B21_04030"/>
<dbReference type="Gene3D" id="3.30.460.40">
    <property type="match status" value="1"/>
</dbReference>
<proteinExistence type="predicted"/>
<evidence type="ECO:0000313" key="2">
    <source>
        <dbReference type="Proteomes" id="UP000176897"/>
    </source>
</evidence>
<dbReference type="EMBL" id="MGEJ01000005">
    <property type="protein sequence ID" value="OGL81510.1"/>
    <property type="molecule type" value="Genomic_DNA"/>
</dbReference>
<protein>
    <submittedName>
        <fullName evidence="1">Uncharacterized protein</fullName>
    </submittedName>
</protein>
<gene>
    <name evidence="1" type="ORF">A3B21_04030</name>
</gene>
<dbReference type="Pfam" id="PF09970">
    <property type="entry name" value="DUF2204"/>
    <property type="match status" value="1"/>
</dbReference>
<dbReference type="InterPro" id="IPR018700">
    <property type="entry name" value="DUF2204"/>
</dbReference>
<reference evidence="1 2" key="1">
    <citation type="journal article" date="2016" name="Nat. Commun.">
        <title>Thousands of microbial genomes shed light on interconnected biogeochemical processes in an aquifer system.</title>
        <authorList>
            <person name="Anantharaman K."/>
            <person name="Brown C.T."/>
            <person name="Hug L.A."/>
            <person name="Sharon I."/>
            <person name="Castelle C.J."/>
            <person name="Probst A.J."/>
            <person name="Thomas B.C."/>
            <person name="Singh A."/>
            <person name="Wilkins M.J."/>
            <person name="Karaoz U."/>
            <person name="Brodie E.L."/>
            <person name="Williams K.H."/>
            <person name="Hubbard S.S."/>
            <person name="Banfield J.F."/>
        </authorList>
    </citation>
    <scope>NUCLEOTIDE SEQUENCE [LARGE SCALE GENOMIC DNA]</scope>
</reference>